<keyword evidence="2" id="KW-1185">Reference proteome</keyword>
<evidence type="ECO:0000313" key="2">
    <source>
        <dbReference type="Proteomes" id="UP000009874"/>
    </source>
</evidence>
<name>K9DC09_9BURK</name>
<accession>K9DC09</accession>
<dbReference type="EMBL" id="AGZI01000037">
    <property type="protein sequence ID" value="EKU81773.1"/>
    <property type="molecule type" value="Genomic_DNA"/>
</dbReference>
<evidence type="ECO:0000313" key="1">
    <source>
        <dbReference type="EMBL" id="EKU81773.1"/>
    </source>
</evidence>
<reference evidence="1 2" key="1">
    <citation type="submission" date="2012-09" db="EMBL/GenBank/DDBJ databases">
        <title>The Genome Sequence of Massilia timonae CCUG 45783.</title>
        <authorList>
            <consortium name="The Broad Institute Genome Sequencing Platform"/>
            <person name="Earl A."/>
            <person name="Ward D."/>
            <person name="Feldgarden M."/>
            <person name="Gevers D."/>
            <person name="Huys G."/>
            <person name="Walker B."/>
            <person name="Young S.K."/>
            <person name="Zeng Q."/>
            <person name="Gargeya S."/>
            <person name="Fitzgerald M."/>
            <person name="Haas B."/>
            <person name="Abouelleil A."/>
            <person name="Alvarado L."/>
            <person name="Arachchi H.M."/>
            <person name="Berlin A.M."/>
            <person name="Chapman S.B."/>
            <person name="Goldberg J."/>
            <person name="Griggs A."/>
            <person name="Gujja S."/>
            <person name="Hansen M."/>
            <person name="Howarth C."/>
            <person name="Imamovic A."/>
            <person name="Larimer J."/>
            <person name="McCowen C."/>
            <person name="Montmayeur A."/>
            <person name="Murphy C."/>
            <person name="Neiman D."/>
            <person name="Pearson M."/>
            <person name="Priest M."/>
            <person name="Roberts A."/>
            <person name="Saif S."/>
            <person name="Shea T."/>
            <person name="Sisk P."/>
            <person name="Sykes S."/>
            <person name="Wortman J."/>
            <person name="Nusbaum C."/>
            <person name="Birren B."/>
        </authorList>
    </citation>
    <scope>NUCLEOTIDE SEQUENCE [LARGE SCALE GENOMIC DNA]</scope>
    <source>
        <strain evidence="1 2">CCUG 45783</strain>
    </source>
</reference>
<dbReference type="Proteomes" id="UP000009874">
    <property type="component" value="Unassembled WGS sequence"/>
</dbReference>
<dbReference type="HOGENOM" id="CLU_591620_0_0_4"/>
<protein>
    <submittedName>
        <fullName evidence="1">Uncharacterized protein</fullName>
    </submittedName>
</protein>
<sequence>MRTDMLQTILDDLWRNWMFRISLSSNELFHSNFLQTVLGEQESDEEDDKTCLSSWERVMALATWARLDPAWIADIQKKFGSYPVAVYREWKQLDLAVVVRVPEGAKQGSEVVLFALELKIKSYPSRTQLEGYLDVMKTHSGDKWSFEPQLVLLSLITPLEDLDALPGLTTMDFAQLARGLQGLASSSGTLAPAIAEYVRCCDALYRLSQCWKDQLGPETTLRDVIGMRSTYRRLNPIWSKLCAAYVCELVKQEMEGFDVPDGLELRTVPGFSNANWSADLLWCRRDHPGTAKKRGNSATDVIAKVGVQIEGDTLRFMLNALNVGTGGGTARSIVEAVLMSQASSHGLYQRLHALYMLRQAQAGGAAVPDTRDFWNSHRGVLIFQSGLPALSTPKDQSGFKLTGYTNSINFGHADYRLRLDPVVSLGQISRMIAAALKGEYNANGHQAFLGVLTDRAAFVVAD</sequence>
<gene>
    <name evidence="1" type="ORF">HMPREF9710_02965</name>
</gene>
<proteinExistence type="predicted"/>
<dbReference type="AlphaFoldDB" id="K9DC09"/>
<organism evidence="1 2">
    <name type="scientific">Massilia timonae CCUG 45783</name>
    <dbReference type="NCBI Taxonomy" id="883126"/>
    <lineage>
        <taxon>Bacteria</taxon>
        <taxon>Pseudomonadati</taxon>
        <taxon>Pseudomonadota</taxon>
        <taxon>Betaproteobacteria</taxon>
        <taxon>Burkholderiales</taxon>
        <taxon>Oxalobacteraceae</taxon>
        <taxon>Telluria group</taxon>
        <taxon>Massilia</taxon>
    </lineage>
</organism>
<dbReference type="PATRIC" id="fig|883126.3.peg.2994"/>
<comment type="caution">
    <text evidence="1">The sequence shown here is derived from an EMBL/GenBank/DDBJ whole genome shotgun (WGS) entry which is preliminary data.</text>
</comment>